<dbReference type="EMBL" id="JAHZST010000007">
    <property type="protein sequence ID" value="MBW8184453.1"/>
    <property type="molecule type" value="Genomic_DNA"/>
</dbReference>
<evidence type="ECO:0000256" key="1">
    <source>
        <dbReference type="SAM" id="MobiDB-lite"/>
    </source>
</evidence>
<keyword evidence="2" id="KW-1133">Transmembrane helix</keyword>
<feature type="transmembrane region" description="Helical" evidence="2">
    <location>
        <begin position="37"/>
        <end position="57"/>
    </location>
</feature>
<accession>A0ABS7E517</accession>
<organism evidence="3 4">
    <name type="scientific">Shewanella nanhaiensis</name>
    <dbReference type="NCBI Taxonomy" id="2864872"/>
    <lineage>
        <taxon>Bacteria</taxon>
        <taxon>Pseudomonadati</taxon>
        <taxon>Pseudomonadota</taxon>
        <taxon>Gammaproteobacteria</taxon>
        <taxon>Alteromonadales</taxon>
        <taxon>Shewanellaceae</taxon>
        <taxon>Shewanella</taxon>
    </lineage>
</organism>
<gene>
    <name evidence="3" type="ORF">K0625_12295</name>
</gene>
<evidence type="ECO:0000256" key="2">
    <source>
        <dbReference type="SAM" id="Phobius"/>
    </source>
</evidence>
<protein>
    <recommendedName>
        <fullName evidence="5">DUF1049 domain-containing protein</fullName>
    </recommendedName>
</protein>
<keyword evidence="2" id="KW-0472">Membrane</keyword>
<proteinExistence type="predicted"/>
<sequence>MERIGVIISCLWLLIIGSLLALKWSDVINLTLNEWGDFLAGVTAPLAFLWLIIGYGLQRKELKANTEALLFQRNELASQAKELSAQTKHMAESAKAASDQARYTRRKQTQERLAARLAQRESDSSE</sequence>
<keyword evidence="4" id="KW-1185">Reference proteome</keyword>
<dbReference type="RefSeq" id="WP_220109958.1">
    <property type="nucleotide sequence ID" value="NZ_JAHZST010000007.1"/>
</dbReference>
<evidence type="ECO:0000313" key="4">
    <source>
        <dbReference type="Proteomes" id="UP001195963"/>
    </source>
</evidence>
<keyword evidence="2" id="KW-0812">Transmembrane</keyword>
<comment type="caution">
    <text evidence="3">The sequence shown here is derived from an EMBL/GenBank/DDBJ whole genome shotgun (WGS) entry which is preliminary data.</text>
</comment>
<feature type="region of interest" description="Disordered" evidence="1">
    <location>
        <begin position="87"/>
        <end position="107"/>
    </location>
</feature>
<dbReference type="Proteomes" id="UP001195963">
    <property type="component" value="Unassembled WGS sequence"/>
</dbReference>
<evidence type="ECO:0000313" key="3">
    <source>
        <dbReference type="EMBL" id="MBW8184453.1"/>
    </source>
</evidence>
<name>A0ABS7E517_9GAMM</name>
<evidence type="ECO:0008006" key="5">
    <source>
        <dbReference type="Google" id="ProtNLM"/>
    </source>
</evidence>
<reference evidence="3 4" key="1">
    <citation type="submission" date="2021-07" db="EMBL/GenBank/DDBJ databases">
        <title>Shewanella sp. nov, isolated from SCS.</title>
        <authorList>
            <person name="Cao W.R."/>
        </authorList>
    </citation>
    <scope>NUCLEOTIDE SEQUENCE [LARGE SCALE GENOMIC DNA]</scope>
    <source>
        <strain evidence="3 4">NR704-98</strain>
    </source>
</reference>